<keyword evidence="5" id="KW-1185">Reference proteome</keyword>
<keyword evidence="2" id="KW-0812">Transmembrane</keyword>
<reference evidence="5" key="1">
    <citation type="journal article" date="2019" name="Int. J. Syst. Evol. Microbiol.">
        <title>The Global Catalogue of Microorganisms (GCM) 10K type strain sequencing project: providing services to taxonomists for standard genome sequencing and annotation.</title>
        <authorList>
            <consortium name="The Broad Institute Genomics Platform"/>
            <consortium name="The Broad Institute Genome Sequencing Center for Infectious Disease"/>
            <person name="Wu L."/>
            <person name="Ma J."/>
        </authorList>
    </citation>
    <scope>NUCLEOTIDE SEQUENCE [LARGE SCALE GENOMIC DNA]</scope>
    <source>
        <strain evidence="5">JCM 16956</strain>
    </source>
</reference>
<sequence length="326" mass="36149">MKIWKNTPKDSILVALSLGQFGVTLGLALTWNTTGLPARVAGGALLTAMMTYNIIVISHLFTHVPWFVSNRLNAVISLVNSVNIGQSVQAYQLTHVRNHHRFNNDRPGPDGTTRDTSSTYRKGKNGQHQPLAAYALGGAVDSFAGRAKDVAAVTRLWSVGRGDEQLLSLASRREPRRTRELRQIRADRAAHCLSLVVFATLSWQWTLLCYLPAYFAALTLVNVQNYYRHYGANPEDRAADSVSHYSRLYNLLTFNDGYHQEHHLSPGSHWSQMPAVSSRHRDRLDGQPRVVSPVPAIVGFLHRGRPLLHEAGAAGTFPARDTPTTT</sequence>
<dbReference type="InterPro" id="IPR005804">
    <property type="entry name" value="FA_desaturase_dom"/>
</dbReference>
<evidence type="ECO:0000313" key="4">
    <source>
        <dbReference type="EMBL" id="GAA3897629.1"/>
    </source>
</evidence>
<dbReference type="RefSeq" id="WP_345278266.1">
    <property type="nucleotide sequence ID" value="NZ_BAABAJ010000001.1"/>
</dbReference>
<dbReference type="PANTHER" id="PTHR12879:SF8">
    <property type="entry name" value="SPHINGOLIPID DELTA(4)-DESATURASE DES1"/>
    <property type="match status" value="1"/>
</dbReference>
<accession>A0ABP7L9S1</accession>
<evidence type="ECO:0000313" key="5">
    <source>
        <dbReference type="Proteomes" id="UP001501000"/>
    </source>
</evidence>
<name>A0ABP7L9S1_9ACTN</name>
<evidence type="ECO:0000256" key="1">
    <source>
        <dbReference type="SAM" id="MobiDB-lite"/>
    </source>
</evidence>
<protein>
    <recommendedName>
        <fullName evidence="3">Fatty acid desaturase domain-containing protein</fullName>
    </recommendedName>
</protein>
<feature type="transmembrane region" description="Helical" evidence="2">
    <location>
        <begin position="192"/>
        <end position="215"/>
    </location>
</feature>
<organism evidence="4 5">
    <name type="scientific">Streptomyces gulbargensis</name>
    <dbReference type="NCBI Taxonomy" id="364901"/>
    <lineage>
        <taxon>Bacteria</taxon>
        <taxon>Bacillati</taxon>
        <taxon>Actinomycetota</taxon>
        <taxon>Actinomycetes</taxon>
        <taxon>Kitasatosporales</taxon>
        <taxon>Streptomycetaceae</taxon>
        <taxon>Streptomyces</taxon>
    </lineage>
</organism>
<feature type="region of interest" description="Disordered" evidence="1">
    <location>
        <begin position="99"/>
        <end position="126"/>
    </location>
</feature>
<proteinExistence type="predicted"/>
<comment type="caution">
    <text evidence="4">The sequence shown here is derived from an EMBL/GenBank/DDBJ whole genome shotgun (WGS) entry which is preliminary data.</text>
</comment>
<dbReference type="Pfam" id="PF00487">
    <property type="entry name" value="FA_desaturase"/>
    <property type="match status" value="1"/>
</dbReference>
<dbReference type="Proteomes" id="UP001501000">
    <property type="component" value="Unassembled WGS sequence"/>
</dbReference>
<feature type="region of interest" description="Disordered" evidence="1">
    <location>
        <begin position="265"/>
        <end position="285"/>
    </location>
</feature>
<dbReference type="PANTHER" id="PTHR12879">
    <property type="entry name" value="SPHINGOLIPID DELTA 4 DESATURASE/C-4 HYDROXYLASE PROTEIN DES2"/>
    <property type="match status" value="1"/>
</dbReference>
<feature type="domain" description="Fatty acid desaturase" evidence="3">
    <location>
        <begin position="41"/>
        <end position="286"/>
    </location>
</feature>
<feature type="transmembrane region" description="Helical" evidence="2">
    <location>
        <begin position="43"/>
        <end position="62"/>
    </location>
</feature>
<evidence type="ECO:0000256" key="2">
    <source>
        <dbReference type="SAM" id="Phobius"/>
    </source>
</evidence>
<keyword evidence="2" id="KW-0472">Membrane</keyword>
<feature type="transmembrane region" description="Helical" evidence="2">
    <location>
        <begin position="12"/>
        <end position="31"/>
    </location>
</feature>
<keyword evidence="2" id="KW-1133">Transmembrane helix</keyword>
<gene>
    <name evidence="4" type="ORF">GCM10022244_04940</name>
</gene>
<evidence type="ECO:0000259" key="3">
    <source>
        <dbReference type="Pfam" id="PF00487"/>
    </source>
</evidence>
<dbReference type="EMBL" id="BAABAJ010000001">
    <property type="protein sequence ID" value="GAA3897629.1"/>
    <property type="molecule type" value="Genomic_DNA"/>
</dbReference>